<gene>
    <name evidence="2" type="ORF">CYMTET_24051</name>
</gene>
<dbReference type="Proteomes" id="UP001190700">
    <property type="component" value="Unassembled WGS sequence"/>
</dbReference>
<keyword evidence="3" id="KW-1185">Reference proteome</keyword>
<feature type="region of interest" description="Disordered" evidence="1">
    <location>
        <begin position="117"/>
        <end position="138"/>
    </location>
</feature>
<feature type="region of interest" description="Disordered" evidence="1">
    <location>
        <begin position="1"/>
        <end position="49"/>
    </location>
</feature>
<sequence>MGKARARAVGSHRRHASETASKTRSAKPVQLPKQGDPWSNCNQGASEEEVDVDRLLQENFPEEGLEDIHLVNVELQLASDEDETVVRSEVKGINLEQDGSRNSYVLGVTSLQNFELPGSANAGPSRKCNQNGDKDNAYNTANTEVEDTKADNYPENSQAIRLLKDIVFNFEWVAARRKRYGRVTLVLAWIGLYLTLLLQQQPDYLSMYHTSSALRSTFPSNIDLEESTVVKLSKPQAVSDWAKSTIQTIWQPLSCGDGRCDSPFERKQFPAPGFSSLCQVDCGLELQLYTITVLLVMDFTKSPFGASAAEQMRASASWNLCLLDTGRADAGLTDECWHSSGQRFKMVEGDMVKEYNVIAGKWYIEIQGDYYSLVKGKVLDSSNVSDPVELAMTPIWQSCADEVLPTYSQSQSSVPRLEHSPISVPRTFCNVALVARFLPFRVLCGRNFH</sequence>
<accession>A0AAE0FWK1</accession>
<dbReference type="EMBL" id="LGRX02012435">
    <property type="protein sequence ID" value="KAK3267386.1"/>
    <property type="molecule type" value="Genomic_DNA"/>
</dbReference>
<protein>
    <submittedName>
        <fullName evidence="2">Uncharacterized protein</fullName>
    </submittedName>
</protein>
<evidence type="ECO:0000313" key="2">
    <source>
        <dbReference type="EMBL" id="KAK3267386.1"/>
    </source>
</evidence>
<feature type="compositionally biased region" description="Basic residues" evidence="1">
    <location>
        <begin position="1"/>
        <end position="15"/>
    </location>
</feature>
<dbReference type="AlphaFoldDB" id="A0AAE0FWK1"/>
<proteinExistence type="predicted"/>
<reference evidence="2 3" key="1">
    <citation type="journal article" date="2015" name="Genome Biol. Evol.">
        <title>Comparative Genomics of a Bacterivorous Green Alga Reveals Evolutionary Causalities and Consequences of Phago-Mixotrophic Mode of Nutrition.</title>
        <authorList>
            <person name="Burns J.A."/>
            <person name="Paasch A."/>
            <person name="Narechania A."/>
            <person name="Kim E."/>
        </authorList>
    </citation>
    <scope>NUCLEOTIDE SEQUENCE [LARGE SCALE GENOMIC DNA]</scope>
    <source>
        <strain evidence="2 3">PLY_AMNH</strain>
    </source>
</reference>
<feature type="compositionally biased region" description="Polar residues" evidence="1">
    <location>
        <begin position="127"/>
        <end position="138"/>
    </location>
</feature>
<evidence type="ECO:0000313" key="3">
    <source>
        <dbReference type="Proteomes" id="UP001190700"/>
    </source>
</evidence>
<comment type="caution">
    <text evidence="2">The sequence shown here is derived from an EMBL/GenBank/DDBJ whole genome shotgun (WGS) entry which is preliminary data.</text>
</comment>
<name>A0AAE0FWK1_9CHLO</name>
<organism evidence="2 3">
    <name type="scientific">Cymbomonas tetramitiformis</name>
    <dbReference type="NCBI Taxonomy" id="36881"/>
    <lineage>
        <taxon>Eukaryota</taxon>
        <taxon>Viridiplantae</taxon>
        <taxon>Chlorophyta</taxon>
        <taxon>Pyramimonadophyceae</taxon>
        <taxon>Pyramimonadales</taxon>
        <taxon>Pyramimonadaceae</taxon>
        <taxon>Cymbomonas</taxon>
    </lineage>
</organism>
<evidence type="ECO:0000256" key="1">
    <source>
        <dbReference type="SAM" id="MobiDB-lite"/>
    </source>
</evidence>